<evidence type="ECO:0000313" key="3">
    <source>
        <dbReference type="EMBL" id="SBS84323.1"/>
    </source>
</evidence>
<feature type="compositionally biased region" description="Polar residues" evidence="2">
    <location>
        <begin position="409"/>
        <end position="418"/>
    </location>
</feature>
<keyword evidence="1" id="KW-0175">Coiled coil</keyword>
<evidence type="ECO:0000313" key="4">
    <source>
        <dbReference type="Proteomes" id="UP000078546"/>
    </source>
</evidence>
<organism evidence="3 4">
    <name type="scientific">Plasmodium ovale curtisi</name>
    <dbReference type="NCBI Taxonomy" id="864141"/>
    <lineage>
        <taxon>Eukaryota</taxon>
        <taxon>Sar</taxon>
        <taxon>Alveolata</taxon>
        <taxon>Apicomplexa</taxon>
        <taxon>Aconoidasida</taxon>
        <taxon>Haemosporida</taxon>
        <taxon>Plasmodiidae</taxon>
        <taxon>Plasmodium</taxon>
        <taxon>Plasmodium (Plasmodium)</taxon>
    </lineage>
</organism>
<proteinExistence type="predicted"/>
<sequence>MIFPRGKALRLLWLLPSVPSHHRHGPRLGESLLFRRRAHSDKAKEIDMRKKRKSFDDKWKSIIRSEYVNSIVRIFEEGCAKKKKMEGTEKPFSKNNCCYFVLGGEGVGKRFFIEKSKNIFLRHQRGEAETGAAKRHKGKERMRDTREKNVFFEYDFGAMGNGDVMPFPVKLYSLEYYLKRKLLKEINSDLINKYIDMRVVYEEYIACKDSEFTLSTCESFFKYILKNPQMYDYLNEQDRKEIQSYVYTLEKKNFSFDHFNSFLKLLLRKVNVNYFCNYLNDFSALLYFLKMISQYEEHTYYYNHTKSILTDYSDGLYIYKYLFSVLQFLQNKYGYNFYCIFYNLNLFLLSSQPVRNFHFFVNLTNENLNKYNISIIFHSIKNLEIMKAIFLYNQMVFRYHIGHMVTSTAGNSSTTENLQKGRMSRVSSNPTGECSFTEETHEQTQHRGEEASLICGKKGKDILHPRQGNQRNLHQEEKRLQEKLQNCNDVEWNNSVEGYDTMGSYELVTRNLIEIDDLSYDMVKCLLIPEFVKNEEISKCIYDIVGGNAKLVKEVCKGLHNLDENFNEAKIWAHIENEKKQNVTYDMDEEEEFSCDKPTEEIIEYKKVEEQKLFLKNIHQNVLNMFILEFERKIATFFSLPIIERMKLGLQEVEGDQMEVEHANGSAVGDGNDHQSNRKGGNGHGEMRTRQNGGEESRGMSYVEFHFTVFEIIRYFLKKKKVFCKNILRLNNPILLGLIDVNIIHYNYAHRYLELTNPFYEVLLLNYIDFKYKQLPLKLKAQYNVNYVLNYNAIKYEYNLLESQV</sequence>
<dbReference type="Proteomes" id="UP000078546">
    <property type="component" value="Unassembled WGS sequence"/>
</dbReference>
<dbReference type="EMBL" id="FLQV01000191">
    <property type="protein sequence ID" value="SBS84323.1"/>
    <property type="molecule type" value="Genomic_DNA"/>
</dbReference>
<feature type="coiled-coil region" evidence="1">
    <location>
        <begin position="466"/>
        <end position="493"/>
    </location>
</feature>
<feature type="compositionally biased region" description="Polar residues" evidence="2">
    <location>
        <begin position="425"/>
        <end position="434"/>
    </location>
</feature>
<evidence type="ECO:0000256" key="1">
    <source>
        <dbReference type="SAM" id="Coils"/>
    </source>
</evidence>
<evidence type="ECO:0000256" key="2">
    <source>
        <dbReference type="SAM" id="MobiDB-lite"/>
    </source>
</evidence>
<feature type="compositionally biased region" description="Basic and acidic residues" evidence="2">
    <location>
        <begin position="685"/>
        <end position="695"/>
    </location>
</feature>
<protein>
    <submittedName>
        <fullName evidence="3">Uncharacterized protein</fullName>
    </submittedName>
</protein>
<name>A0A1A8VUT9_PLAOA</name>
<dbReference type="AlphaFoldDB" id="A0A1A8VUT9"/>
<feature type="region of interest" description="Disordered" evidence="2">
    <location>
        <begin position="664"/>
        <end position="695"/>
    </location>
</feature>
<reference evidence="4" key="1">
    <citation type="submission" date="2016-05" db="EMBL/GenBank/DDBJ databases">
        <authorList>
            <person name="Naeem Raeece"/>
        </authorList>
    </citation>
    <scope>NUCLEOTIDE SEQUENCE [LARGE SCALE GENOMIC DNA]</scope>
</reference>
<accession>A0A1A8VUT9</accession>
<gene>
    <name evidence="3" type="ORF">POVCU1_010520</name>
</gene>
<feature type="region of interest" description="Disordered" evidence="2">
    <location>
        <begin position="409"/>
        <end position="443"/>
    </location>
</feature>